<organism evidence="1 2">
    <name type="scientific">Desulfitobacterium dehalogenans</name>
    <dbReference type="NCBI Taxonomy" id="36854"/>
    <lineage>
        <taxon>Bacteria</taxon>
        <taxon>Bacillati</taxon>
        <taxon>Bacillota</taxon>
        <taxon>Clostridia</taxon>
        <taxon>Eubacteriales</taxon>
        <taxon>Desulfitobacteriaceae</taxon>
        <taxon>Desulfitobacterium</taxon>
    </lineage>
</organism>
<name>A0A7C6Z5S9_9FIRM</name>
<dbReference type="Proteomes" id="UP000553059">
    <property type="component" value="Unassembled WGS sequence"/>
</dbReference>
<dbReference type="GO" id="GO:0003743">
    <property type="term" value="F:translation initiation factor activity"/>
    <property type="evidence" value="ECO:0007669"/>
    <property type="project" value="UniProtKB-KW"/>
</dbReference>
<proteinExistence type="predicted"/>
<dbReference type="GO" id="GO:0005509">
    <property type="term" value="F:calcium ion binding"/>
    <property type="evidence" value="ECO:0007669"/>
    <property type="project" value="InterPro"/>
</dbReference>
<evidence type="ECO:0000313" key="1">
    <source>
        <dbReference type="EMBL" id="HHY27929.1"/>
    </source>
</evidence>
<dbReference type="AlphaFoldDB" id="A0A7C6Z5S9"/>
<gene>
    <name evidence="1" type="ORF">GX523_14525</name>
</gene>
<dbReference type="InterPro" id="IPR016032">
    <property type="entry name" value="Sig_transdc_resp-reg_C-effctor"/>
</dbReference>
<dbReference type="EMBL" id="DUTF01000320">
    <property type="protein sequence ID" value="HHY27929.1"/>
    <property type="molecule type" value="Genomic_DNA"/>
</dbReference>
<dbReference type="SUPFAM" id="SSF46894">
    <property type="entry name" value="C-terminal effector domain of the bipartite response regulators"/>
    <property type="match status" value="1"/>
</dbReference>
<protein>
    <submittedName>
        <fullName evidence="1">Sporulation initiation factor Spo0A</fullName>
    </submittedName>
</protein>
<dbReference type="Gene3D" id="1.10.10.10">
    <property type="entry name" value="Winged helix-like DNA-binding domain superfamily/Winged helix DNA-binding domain"/>
    <property type="match status" value="1"/>
</dbReference>
<keyword evidence="1" id="KW-0396">Initiation factor</keyword>
<dbReference type="InterPro" id="IPR036388">
    <property type="entry name" value="WH-like_DNA-bd_sf"/>
</dbReference>
<sequence>MSKGKNFTHIFERIAAEHNTTVEEIRREIETAIQVGFNHPDPKVQAQWAKIPRKGEMPTPDELITYIVRQTN</sequence>
<keyword evidence="1" id="KW-0648">Protein biosynthesis</keyword>
<dbReference type="GO" id="GO:0005737">
    <property type="term" value="C:cytoplasm"/>
    <property type="evidence" value="ECO:0007669"/>
    <property type="project" value="InterPro"/>
</dbReference>
<dbReference type="GO" id="GO:0003700">
    <property type="term" value="F:DNA-binding transcription factor activity"/>
    <property type="evidence" value="ECO:0007669"/>
    <property type="project" value="InterPro"/>
</dbReference>
<comment type="caution">
    <text evidence="1">The sequence shown here is derived from an EMBL/GenBank/DDBJ whole genome shotgun (WGS) entry which is preliminary data.</text>
</comment>
<evidence type="ECO:0000313" key="2">
    <source>
        <dbReference type="Proteomes" id="UP000553059"/>
    </source>
</evidence>
<reference evidence="1 2" key="1">
    <citation type="journal article" date="2020" name="Biotechnol. Biofuels">
        <title>New insights from the biogas microbiome by comprehensive genome-resolved metagenomics of nearly 1600 species originating from multiple anaerobic digesters.</title>
        <authorList>
            <person name="Campanaro S."/>
            <person name="Treu L."/>
            <person name="Rodriguez-R L.M."/>
            <person name="Kovalovszki A."/>
            <person name="Ziels R.M."/>
            <person name="Maus I."/>
            <person name="Zhu X."/>
            <person name="Kougias P.G."/>
            <person name="Basile A."/>
            <person name="Luo G."/>
            <person name="Schluter A."/>
            <person name="Konstantinidis K.T."/>
            <person name="Angelidaki I."/>
        </authorList>
    </citation>
    <scope>NUCLEOTIDE SEQUENCE [LARGE SCALE GENOMIC DNA]</scope>
    <source>
        <strain evidence="1">AS05jafATM_4</strain>
    </source>
</reference>
<accession>A0A7C6Z5S9</accession>
<dbReference type="GO" id="GO:0003677">
    <property type="term" value="F:DNA binding"/>
    <property type="evidence" value="ECO:0007669"/>
    <property type="project" value="InterPro"/>
</dbReference>
<dbReference type="GO" id="GO:0042173">
    <property type="term" value="P:regulation of sporulation resulting in formation of a cellular spore"/>
    <property type="evidence" value="ECO:0007669"/>
    <property type="project" value="InterPro"/>
</dbReference>